<feature type="transmembrane region" description="Helical" evidence="5">
    <location>
        <begin position="92"/>
        <end position="109"/>
    </location>
</feature>
<dbReference type="InterPro" id="IPR011701">
    <property type="entry name" value="MFS"/>
</dbReference>
<dbReference type="Pfam" id="PF07690">
    <property type="entry name" value="MFS_1"/>
    <property type="match status" value="1"/>
</dbReference>
<feature type="transmembrane region" description="Helical" evidence="5">
    <location>
        <begin position="408"/>
        <end position="431"/>
    </location>
</feature>
<dbReference type="GO" id="GO:0015174">
    <property type="term" value="F:basic amino acid transmembrane transporter activity"/>
    <property type="evidence" value="ECO:0007669"/>
    <property type="project" value="TreeGrafter"/>
</dbReference>
<evidence type="ECO:0000313" key="8">
    <source>
        <dbReference type="Proteomes" id="UP000193240"/>
    </source>
</evidence>
<feature type="transmembrane region" description="Helical" evidence="5">
    <location>
        <begin position="349"/>
        <end position="373"/>
    </location>
</feature>
<dbReference type="EMBL" id="KZ107839">
    <property type="protein sequence ID" value="OSS52444.1"/>
    <property type="molecule type" value="Genomic_DNA"/>
</dbReference>
<dbReference type="Proteomes" id="UP000193240">
    <property type="component" value="Unassembled WGS sequence"/>
</dbReference>
<dbReference type="GO" id="GO:0000329">
    <property type="term" value="C:fungal-type vacuole membrane"/>
    <property type="evidence" value="ECO:0007669"/>
    <property type="project" value="TreeGrafter"/>
</dbReference>
<feature type="domain" description="Major facilitator superfamily (MFS) profile" evidence="6">
    <location>
        <begin position="57"/>
        <end position="515"/>
    </location>
</feature>
<keyword evidence="8" id="KW-1185">Reference proteome</keyword>
<feature type="transmembrane region" description="Helical" evidence="5">
    <location>
        <begin position="282"/>
        <end position="299"/>
    </location>
</feature>
<feature type="transmembrane region" description="Helical" evidence="5">
    <location>
        <begin position="443"/>
        <end position="468"/>
    </location>
</feature>
<protein>
    <recommendedName>
        <fullName evidence="6">Major facilitator superfamily (MFS) profile domain-containing protein</fullName>
    </recommendedName>
</protein>
<dbReference type="Gene3D" id="1.20.1250.20">
    <property type="entry name" value="MFS general substrate transporter like domains"/>
    <property type="match status" value="2"/>
</dbReference>
<dbReference type="SUPFAM" id="SSF103473">
    <property type="entry name" value="MFS general substrate transporter"/>
    <property type="match status" value="1"/>
</dbReference>
<evidence type="ECO:0000256" key="4">
    <source>
        <dbReference type="ARBA" id="ARBA00023136"/>
    </source>
</evidence>
<evidence type="ECO:0000313" key="7">
    <source>
        <dbReference type="EMBL" id="OSS52444.1"/>
    </source>
</evidence>
<feature type="transmembrane region" description="Helical" evidence="5">
    <location>
        <begin position="214"/>
        <end position="232"/>
    </location>
</feature>
<accession>A0A1Y2M8K6</accession>
<dbReference type="InterPro" id="IPR020846">
    <property type="entry name" value="MFS_dom"/>
</dbReference>
<name>A0A1Y2M8K6_EPING</name>
<feature type="transmembrane region" description="Helical" evidence="5">
    <location>
        <begin position="380"/>
        <end position="402"/>
    </location>
</feature>
<dbReference type="PROSITE" id="PS50850">
    <property type="entry name" value="MFS"/>
    <property type="match status" value="1"/>
</dbReference>
<proteinExistence type="predicted"/>
<organism evidence="7 8">
    <name type="scientific">Epicoccum nigrum</name>
    <name type="common">Soil fungus</name>
    <name type="synonym">Epicoccum purpurascens</name>
    <dbReference type="NCBI Taxonomy" id="105696"/>
    <lineage>
        <taxon>Eukaryota</taxon>
        <taxon>Fungi</taxon>
        <taxon>Dikarya</taxon>
        <taxon>Ascomycota</taxon>
        <taxon>Pezizomycotina</taxon>
        <taxon>Dothideomycetes</taxon>
        <taxon>Pleosporomycetidae</taxon>
        <taxon>Pleosporales</taxon>
        <taxon>Pleosporineae</taxon>
        <taxon>Didymellaceae</taxon>
        <taxon>Epicoccum</taxon>
    </lineage>
</organism>
<keyword evidence="3 5" id="KW-1133">Transmembrane helix</keyword>
<evidence type="ECO:0000256" key="2">
    <source>
        <dbReference type="ARBA" id="ARBA00022692"/>
    </source>
</evidence>
<gene>
    <name evidence="7" type="ORF">B5807_01873</name>
</gene>
<evidence type="ECO:0000256" key="1">
    <source>
        <dbReference type="ARBA" id="ARBA00004141"/>
    </source>
</evidence>
<feature type="transmembrane region" description="Helical" evidence="5">
    <location>
        <begin position="179"/>
        <end position="202"/>
    </location>
</feature>
<comment type="subcellular location">
    <subcellularLocation>
        <location evidence="1">Membrane</location>
        <topology evidence="1">Multi-pass membrane protein</topology>
    </subcellularLocation>
</comment>
<sequence length="569" mass="60199">MPIRRDQYYRSVRERTPLLRRITEEPGAVIRGSISSALENLRHDEEAPISRTRGGFIIASIGLLIFLQATNISILTTTQSAIAADLDAFDKVTWLTSSYLIAMSSLAPLMGRLSQVFSPRLCMFFSTVAIAVGTLVVANSNTFEMFIVGRVISGAGASGIFIVASIITIQITSPERRGLFIGLVNTGMTAGVSLGAVIAGALEAKIGWKPLFGVQAPLCLLAGLGLLLAIPADFTSKGNAYAHHTFKQKLARIDYSGAFLLIGTIVLFLFGLSGPKILPEPLILSAFTLPLFVLNEIFVAKDPVIPVTVMKSRGTLFTCLATVGSMMARWAILFYTPVFAIAVRGWAPAAAGSILIPTNAGFATGGILAGVFHIKREGSFYAHSVITMALWPITMVGLAVISTPTTDMAGYMLLVFFNGLITGAALNYTLVHLLHLTSPEVHPIIISLLATFRGFAGSFGSAIGGGFFGRVLYRSLVDGFANAGLKHRDDLVRRLLGSPALVGKLEGTEKIVAVGAYQDAIKALFYGATGLAVVVTLVQACTGWTAPKSGVRLGPDESIAGEEGIVAGS</sequence>
<dbReference type="AlphaFoldDB" id="A0A1Y2M8K6"/>
<dbReference type="InterPro" id="IPR036259">
    <property type="entry name" value="MFS_trans_sf"/>
</dbReference>
<feature type="transmembrane region" description="Helical" evidence="5">
    <location>
        <begin position="145"/>
        <end position="167"/>
    </location>
</feature>
<dbReference type="PANTHER" id="PTHR23501">
    <property type="entry name" value="MAJOR FACILITATOR SUPERFAMILY"/>
    <property type="match status" value="1"/>
</dbReference>
<feature type="transmembrane region" description="Helical" evidence="5">
    <location>
        <begin position="320"/>
        <end position="343"/>
    </location>
</feature>
<dbReference type="PANTHER" id="PTHR23501:SF6">
    <property type="entry name" value="MULTIDRUG TRANSPORTER, PUTATIVE (AFU_ORTHOLOGUE AFUA_3G14560)-RELATED"/>
    <property type="match status" value="1"/>
</dbReference>
<dbReference type="InParanoid" id="A0A1Y2M8K6"/>
<evidence type="ECO:0000259" key="6">
    <source>
        <dbReference type="PROSITE" id="PS50850"/>
    </source>
</evidence>
<keyword evidence="4 5" id="KW-0472">Membrane</keyword>
<feature type="transmembrane region" description="Helical" evidence="5">
    <location>
        <begin position="121"/>
        <end position="139"/>
    </location>
</feature>
<keyword evidence="2 5" id="KW-0812">Transmembrane</keyword>
<feature type="transmembrane region" description="Helical" evidence="5">
    <location>
        <begin position="54"/>
        <end position="72"/>
    </location>
</feature>
<evidence type="ECO:0000256" key="3">
    <source>
        <dbReference type="ARBA" id="ARBA00022989"/>
    </source>
</evidence>
<feature type="transmembrane region" description="Helical" evidence="5">
    <location>
        <begin position="253"/>
        <end position="270"/>
    </location>
</feature>
<dbReference type="OMA" id="GWIHIRK"/>
<reference evidence="7 8" key="1">
    <citation type="journal article" date="2017" name="Genome Announc.">
        <title>Genome sequence of the saprophytic ascomycete Epicoccum nigrum ICMP 19927 strain isolated from New Zealand.</title>
        <authorList>
            <person name="Fokin M."/>
            <person name="Fleetwood D."/>
            <person name="Weir B.S."/>
            <person name="Villas-Boas S.G."/>
        </authorList>
    </citation>
    <scope>NUCLEOTIDE SEQUENCE [LARGE SCALE GENOMIC DNA]</scope>
    <source>
        <strain evidence="7 8">ICMP 19927</strain>
    </source>
</reference>
<evidence type="ECO:0000256" key="5">
    <source>
        <dbReference type="SAM" id="Phobius"/>
    </source>
</evidence>